<dbReference type="SUPFAM" id="SSF158446">
    <property type="entry name" value="IVS-encoded protein-like"/>
    <property type="match status" value="1"/>
</dbReference>
<dbReference type="NCBIfam" id="TIGR02436">
    <property type="entry name" value="four helix bundle protein"/>
    <property type="match status" value="1"/>
</dbReference>
<dbReference type="InterPro" id="IPR012657">
    <property type="entry name" value="23S_rRNA-intervening_sequence"/>
</dbReference>
<sequence>MRIYHFEEIEAWKKSQIVAIEIYKVLQLNVDYGFKNQIQRAAISISNNIAEGFERGSDADFRRFLFIALGSSSEVKSMLYIACQLNYITHEQANQLQKDLVEISLLIKGFIRILDKSGHRLN</sequence>
<dbReference type="CDD" id="cd16377">
    <property type="entry name" value="23S_rRNA_IVP_like"/>
    <property type="match status" value="1"/>
</dbReference>
<organism evidence="1 2">
    <name type="scientific">Aquirufa antheringensis</name>
    <dbReference type="NCBI Taxonomy" id="2516559"/>
    <lineage>
        <taxon>Bacteria</taxon>
        <taxon>Pseudomonadati</taxon>
        <taxon>Bacteroidota</taxon>
        <taxon>Cytophagia</taxon>
        <taxon>Cytophagales</taxon>
        <taxon>Flectobacillaceae</taxon>
        <taxon>Aquirufa</taxon>
    </lineage>
</organism>
<dbReference type="AlphaFoldDB" id="A0A4Q9BGJ5"/>
<evidence type="ECO:0000313" key="2">
    <source>
        <dbReference type="Proteomes" id="UP000293583"/>
    </source>
</evidence>
<dbReference type="PANTHER" id="PTHR38471:SF2">
    <property type="entry name" value="FOUR HELIX BUNDLE PROTEIN"/>
    <property type="match status" value="1"/>
</dbReference>
<protein>
    <submittedName>
        <fullName evidence="1">Four helix bundle protein</fullName>
    </submittedName>
</protein>
<name>A0A4Q9BGJ5_9BACT</name>
<dbReference type="Pfam" id="PF05635">
    <property type="entry name" value="23S_rRNA_IVP"/>
    <property type="match status" value="1"/>
</dbReference>
<comment type="caution">
    <text evidence="1">The sequence shown here is derived from an EMBL/GenBank/DDBJ whole genome shotgun (WGS) entry which is preliminary data.</text>
</comment>
<keyword evidence="2" id="KW-1185">Reference proteome</keyword>
<gene>
    <name evidence="1" type="ORF">EWU20_02155</name>
</gene>
<dbReference type="RefSeq" id="WP_130895485.1">
    <property type="nucleotide sequence ID" value="NZ_JAANOL010000003.1"/>
</dbReference>
<dbReference type="Gene3D" id="1.20.1440.60">
    <property type="entry name" value="23S rRNA-intervening sequence"/>
    <property type="match status" value="1"/>
</dbReference>
<proteinExistence type="predicted"/>
<dbReference type="EMBL" id="SEWY01000001">
    <property type="protein sequence ID" value="TBH75402.1"/>
    <property type="molecule type" value="Genomic_DNA"/>
</dbReference>
<evidence type="ECO:0000313" key="1">
    <source>
        <dbReference type="EMBL" id="TBH75402.1"/>
    </source>
</evidence>
<dbReference type="PANTHER" id="PTHR38471">
    <property type="entry name" value="FOUR HELIX BUNDLE PROTEIN"/>
    <property type="match status" value="1"/>
</dbReference>
<dbReference type="Proteomes" id="UP000293583">
    <property type="component" value="Unassembled WGS sequence"/>
</dbReference>
<accession>A0A4Q9BGJ5</accession>
<dbReference type="InterPro" id="IPR036583">
    <property type="entry name" value="23S_rRNA_IVS_sf"/>
</dbReference>
<reference evidence="1 2" key="1">
    <citation type="submission" date="2019-02" db="EMBL/GenBank/DDBJ databases">
        <title>Genome of a new Bacteroidetes strain.</title>
        <authorList>
            <person name="Pitt A."/>
        </authorList>
    </citation>
    <scope>NUCLEOTIDE SEQUENCE [LARGE SCALE GENOMIC DNA]</scope>
    <source>
        <strain evidence="1 2">103A-SOEBACH</strain>
    </source>
</reference>
<dbReference type="OrthoDB" id="5515766at2"/>